<dbReference type="SUPFAM" id="SSF55729">
    <property type="entry name" value="Acyl-CoA N-acyltransferases (Nat)"/>
    <property type="match status" value="1"/>
</dbReference>
<reference evidence="2 3" key="1">
    <citation type="journal article" date="2017" name="Int. J. Syst. Evol. Microbiol.">
        <title>Marinicauda algicola sp. nov., isolated from a marine red alga Rhodosorus marinus.</title>
        <authorList>
            <person name="Jeong S.E."/>
            <person name="Jeon S.H."/>
            <person name="Chun B.H."/>
            <person name="Kim D.W."/>
            <person name="Jeon C.O."/>
        </authorList>
    </citation>
    <scope>NUCLEOTIDE SEQUENCE [LARGE SCALE GENOMIC DNA]</scope>
    <source>
        <strain evidence="2 3">JCM 31718</strain>
    </source>
</reference>
<dbReference type="Pfam" id="PF13480">
    <property type="entry name" value="Acetyltransf_6"/>
    <property type="match status" value="1"/>
</dbReference>
<dbReference type="RefSeq" id="WP_135996221.1">
    <property type="nucleotide sequence ID" value="NZ_CP071057.1"/>
</dbReference>
<keyword evidence="2" id="KW-0808">Transferase</keyword>
<comment type="caution">
    <text evidence="2">The sequence shown here is derived from an EMBL/GenBank/DDBJ whole genome shotgun (WGS) entry which is preliminary data.</text>
</comment>
<name>A0A4S2GYW5_9PROT</name>
<proteinExistence type="predicted"/>
<dbReference type="OrthoDB" id="4700839at2"/>
<protein>
    <submittedName>
        <fullName evidence="2">GNAT family N-acetyltransferase</fullName>
    </submittedName>
</protein>
<evidence type="ECO:0000259" key="1">
    <source>
        <dbReference type="Pfam" id="PF13480"/>
    </source>
</evidence>
<accession>A0A4S2GYW5</accession>
<keyword evidence="3" id="KW-1185">Reference proteome</keyword>
<dbReference type="AlphaFoldDB" id="A0A4S2GYW5"/>
<organism evidence="2 3">
    <name type="scientific">Marinicauda algicola</name>
    <dbReference type="NCBI Taxonomy" id="2029849"/>
    <lineage>
        <taxon>Bacteria</taxon>
        <taxon>Pseudomonadati</taxon>
        <taxon>Pseudomonadota</taxon>
        <taxon>Alphaproteobacteria</taxon>
        <taxon>Maricaulales</taxon>
        <taxon>Maricaulaceae</taxon>
        <taxon>Marinicauda</taxon>
    </lineage>
</organism>
<evidence type="ECO:0000313" key="3">
    <source>
        <dbReference type="Proteomes" id="UP000308054"/>
    </source>
</evidence>
<dbReference type="EMBL" id="SRXW01000003">
    <property type="protein sequence ID" value="TGY88375.1"/>
    <property type="molecule type" value="Genomic_DNA"/>
</dbReference>
<dbReference type="InterPro" id="IPR038740">
    <property type="entry name" value="BioF2-like_GNAT_dom"/>
</dbReference>
<sequence length="376" mass="41151">MRYFDLDIHDLGERDLAAWRAFAAPGGRLSSPYLLPEFAQAVAQAREDVRVLVAEENGAPCAFFAYHAGPVARPVGAPMSDYQGVVARSGTAIEPDALLTAMKAGALVYENWAGTPAPGRVRQREGSVIIDLEGGVQEWLQRRHALHRNHFRKIAQRARRAEREYGPARIVIGDAAGAHFEMLKAWKAAQYRETGKLDLFAIPWVATVLAGLAARRFGPLRGLTSALYYGDRLAAVEFGLAAGGVYHSWFPAYDPAFAPVSPGLQLLHGLVEAAPRLSISRIDLGKGESHYKKYYGDYEVPLSQGRVLASSLAAAGIAGWDFAESIAARLPRPLADAPARLRRRWAQTSAFEPDLRRRLMLMRQAVGDQLGATRRA</sequence>
<dbReference type="InterPro" id="IPR016181">
    <property type="entry name" value="Acyl_CoA_acyltransferase"/>
</dbReference>
<dbReference type="GO" id="GO:0016740">
    <property type="term" value="F:transferase activity"/>
    <property type="evidence" value="ECO:0007669"/>
    <property type="project" value="UniProtKB-KW"/>
</dbReference>
<feature type="domain" description="BioF2-like acetyltransferase" evidence="1">
    <location>
        <begin position="150"/>
        <end position="293"/>
    </location>
</feature>
<dbReference type="Proteomes" id="UP000308054">
    <property type="component" value="Unassembled WGS sequence"/>
</dbReference>
<evidence type="ECO:0000313" key="2">
    <source>
        <dbReference type="EMBL" id="TGY88375.1"/>
    </source>
</evidence>
<gene>
    <name evidence="2" type="ORF">E5163_11175</name>
</gene>